<protein>
    <submittedName>
        <fullName evidence="1">Uncharacterized protein</fullName>
    </submittedName>
</protein>
<name>A0A0F9JN19_9ZZZZ</name>
<dbReference type="EMBL" id="LAZR01015844">
    <property type="protein sequence ID" value="KKM07106.1"/>
    <property type="molecule type" value="Genomic_DNA"/>
</dbReference>
<comment type="caution">
    <text evidence="1">The sequence shown here is derived from an EMBL/GenBank/DDBJ whole genome shotgun (WGS) entry which is preliminary data.</text>
</comment>
<proteinExistence type="predicted"/>
<sequence length="210" mass="22966">MAITFPRNLPNLTDVLSIGPGHMSKVGLSESEFTFESQVQKFKGQRWSVKYTLVPMPRDKAFVWTAWLASLNGRENNFLSPLTHLTTSLGTASTFSNPQVAGAGQTGNTLAIDNAPVSETNYFKAGDYLQLGASDANARIYMVLQDASTDVSGEVTVDIWPDLYTSPTNSATIIVSNPRGLFKLINNITEYTITNARSFIQLRFSAFGVI</sequence>
<gene>
    <name evidence="1" type="ORF">LCGC14_1737250</name>
</gene>
<reference evidence="1" key="1">
    <citation type="journal article" date="2015" name="Nature">
        <title>Complex archaea that bridge the gap between prokaryotes and eukaryotes.</title>
        <authorList>
            <person name="Spang A."/>
            <person name="Saw J.H."/>
            <person name="Jorgensen S.L."/>
            <person name="Zaremba-Niedzwiedzka K."/>
            <person name="Martijn J."/>
            <person name="Lind A.E."/>
            <person name="van Eijk R."/>
            <person name="Schleper C."/>
            <person name="Guy L."/>
            <person name="Ettema T.J."/>
        </authorList>
    </citation>
    <scope>NUCLEOTIDE SEQUENCE</scope>
</reference>
<organism evidence="1">
    <name type="scientific">marine sediment metagenome</name>
    <dbReference type="NCBI Taxonomy" id="412755"/>
    <lineage>
        <taxon>unclassified sequences</taxon>
        <taxon>metagenomes</taxon>
        <taxon>ecological metagenomes</taxon>
    </lineage>
</organism>
<accession>A0A0F9JN19</accession>
<evidence type="ECO:0000313" key="1">
    <source>
        <dbReference type="EMBL" id="KKM07106.1"/>
    </source>
</evidence>
<dbReference type="AlphaFoldDB" id="A0A0F9JN19"/>